<sequence>MATIPEKNSSLSDEHLVAKYKKSGDLQVLGSLYKDYMPLVYGVCLKYFKEPELSKDAVMQIFEQLIEKLKNHEVKNFKSWLYVLSRNFCLMELRKSKKMNIVNIDDNFVESAPLLHHDDNDTKEAQLVLMEKCIETLTEEQKWSVKLFYLQQKCYTQVADVTGYDLKKVKSYIQNGKRNLKICIEKNGE</sequence>
<dbReference type="InterPro" id="IPR036388">
    <property type="entry name" value="WH-like_DNA-bd_sf"/>
</dbReference>
<organism evidence="8 9">
    <name type="scientific">Pedobacter alpinus</name>
    <dbReference type="NCBI Taxonomy" id="1590643"/>
    <lineage>
        <taxon>Bacteria</taxon>
        <taxon>Pseudomonadati</taxon>
        <taxon>Bacteroidota</taxon>
        <taxon>Sphingobacteriia</taxon>
        <taxon>Sphingobacteriales</taxon>
        <taxon>Sphingobacteriaceae</taxon>
        <taxon>Pedobacter</taxon>
    </lineage>
</organism>
<accession>A0ABW5TPH9</accession>
<dbReference type="Pfam" id="PF08281">
    <property type="entry name" value="Sigma70_r4_2"/>
    <property type="match status" value="1"/>
</dbReference>
<evidence type="ECO:0000256" key="3">
    <source>
        <dbReference type="ARBA" id="ARBA00023082"/>
    </source>
</evidence>
<name>A0ABW5TPH9_9SPHI</name>
<evidence type="ECO:0000313" key="8">
    <source>
        <dbReference type="EMBL" id="MFD2730907.1"/>
    </source>
</evidence>
<evidence type="ECO:0000256" key="2">
    <source>
        <dbReference type="ARBA" id="ARBA00023015"/>
    </source>
</evidence>
<dbReference type="SUPFAM" id="SSF88659">
    <property type="entry name" value="Sigma3 and sigma4 domains of RNA polymerase sigma factors"/>
    <property type="match status" value="1"/>
</dbReference>
<keyword evidence="2" id="KW-0805">Transcription regulation</keyword>
<keyword evidence="4" id="KW-0238">DNA-binding</keyword>
<evidence type="ECO:0000256" key="1">
    <source>
        <dbReference type="ARBA" id="ARBA00010641"/>
    </source>
</evidence>
<dbReference type="EMBL" id="JBHULV010000011">
    <property type="protein sequence ID" value="MFD2730907.1"/>
    <property type="molecule type" value="Genomic_DNA"/>
</dbReference>
<proteinExistence type="inferred from homology"/>
<dbReference type="PANTHER" id="PTHR43133">
    <property type="entry name" value="RNA POLYMERASE ECF-TYPE SIGMA FACTO"/>
    <property type="match status" value="1"/>
</dbReference>
<keyword evidence="9" id="KW-1185">Reference proteome</keyword>
<dbReference type="Gene3D" id="1.10.10.10">
    <property type="entry name" value="Winged helix-like DNA-binding domain superfamily/Winged helix DNA-binding domain"/>
    <property type="match status" value="1"/>
</dbReference>
<dbReference type="Proteomes" id="UP001597546">
    <property type="component" value="Unassembled WGS sequence"/>
</dbReference>
<reference evidence="9" key="1">
    <citation type="journal article" date="2019" name="Int. J. Syst. Evol. Microbiol.">
        <title>The Global Catalogue of Microorganisms (GCM) 10K type strain sequencing project: providing services to taxonomists for standard genome sequencing and annotation.</title>
        <authorList>
            <consortium name="The Broad Institute Genomics Platform"/>
            <consortium name="The Broad Institute Genome Sequencing Center for Infectious Disease"/>
            <person name="Wu L."/>
            <person name="Ma J."/>
        </authorList>
    </citation>
    <scope>NUCLEOTIDE SEQUENCE [LARGE SCALE GENOMIC DNA]</scope>
    <source>
        <strain evidence="9">KCTC 42456</strain>
    </source>
</reference>
<evidence type="ECO:0000259" key="7">
    <source>
        <dbReference type="Pfam" id="PF08281"/>
    </source>
</evidence>
<keyword evidence="3" id="KW-0731">Sigma factor</keyword>
<feature type="domain" description="RNA polymerase sigma factor 70 region 4 type 2" evidence="7">
    <location>
        <begin position="129"/>
        <end position="180"/>
    </location>
</feature>
<dbReference type="InterPro" id="IPR013324">
    <property type="entry name" value="RNA_pol_sigma_r3/r4-like"/>
</dbReference>
<dbReference type="InterPro" id="IPR007627">
    <property type="entry name" value="RNA_pol_sigma70_r2"/>
</dbReference>
<protein>
    <submittedName>
        <fullName evidence="8">RNA polymerase sigma factor</fullName>
    </submittedName>
</protein>
<dbReference type="InterPro" id="IPR013325">
    <property type="entry name" value="RNA_pol_sigma_r2"/>
</dbReference>
<dbReference type="SUPFAM" id="SSF88946">
    <property type="entry name" value="Sigma2 domain of RNA polymerase sigma factors"/>
    <property type="match status" value="1"/>
</dbReference>
<evidence type="ECO:0000313" key="9">
    <source>
        <dbReference type="Proteomes" id="UP001597546"/>
    </source>
</evidence>
<dbReference type="NCBIfam" id="TIGR02937">
    <property type="entry name" value="sigma70-ECF"/>
    <property type="match status" value="1"/>
</dbReference>
<dbReference type="PANTHER" id="PTHR43133:SF8">
    <property type="entry name" value="RNA POLYMERASE SIGMA FACTOR HI_1459-RELATED"/>
    <property type="match status" value="1"/>
</dbReference>
<feature type="domain" description="RNA polymerase sigma-70 region 2" evidence="6">
    <location>
        <begin position="32"/>
        <end position="97"/>
    </location>
</feature>
<dbReference type="RefSeq" id="WP_379042424.1">
    <property type="nucleotide sequence ID" value="NZ_JBHSKW010000022.1"/>
</dbReference>
<gene>
    <name evidence="8" type="ORF">ACFSSE_04255</name>
</gene>
<comment type="caution">
    <text evidence="8">The sequence shown here is derived from an EMBL/GenBank/DDBJ whole genome shotgun (WGS) entry which is preliminary data.</text>
</comment>
<dbReference type="InterPro" id="IPR013249">
    <property type="entry name" value="RNA_pol_sigma70_r4_t2"/>
</dbReference>
<evidence type="ECO:0000256" key="5">
    <source>
        <dbReference type="ARBA" id="ARBA00023163"/>
    </source>
</evidence>
<dbReference type="Pfam" id="PF04542">
    <property type="entry name" value="Sigma70_r2"/>
    <property type="match status" value="1"/>
</dbReference>
<dbReference type="Gene3D" id="1.10.1740.10">
    <property type="match status" value="1"/>
</dbReference>
<dbReference type="InterPro" id="IPR039425">
    <property type="entry name" value="RNA_pol_sigma-70-like"/>
</dbReference>
<dbReference type="InterPro" id="IPR014284">
    <property type="entry name" value="RNA_pol_sigma-70_dom"/>
</dbReference>
<keyword evidence="5" id="KW-0804">Transcription</keyword>
<evidence type="ECO:0000256" key="4">
    <source>
        <dbReference type="ARBA" id="ARBA00023125"/>
    </source>
</evidence>
<evidence type="ECO:0000259" key="6">
    <source>
        <dbReference type="Pfam" id="PF04542"/>
    </source>
</evidence>
<comment type="similarity">
    <text evidence="1">Belongs to the sigma-70 factor family. ECF subfamily.</text>
</comment>